<dbReference type="Proteomes" id="UP000660745">
    <property type="component" value="Unassembled WGS sequence"/>
</dbReference>
<dbReference type="PANTHER" id="PTHR43537">
    <property type="entry name" value="TRANSCRIPTIONAL REGULATOR, GNTR FAMILY"/>
    <property type="match status" value="1"/>
</dbReference>
<dbReference type="EMBL" id="BMNK01000019">
    <property type="protein sequence ID" value="GGP15712.1"/>
    <property type="molecule type" value="Genomic_DNA"/>
</dbReference>
<reference evidence="5" key="1">
    <citation type="journal article" date="2014" name="Int. J. Syst. Evol. Microbiol.">
        <title>Complete genome sequence of Corynebacterium casei LMG S-19264T (=DSM 44701T), isolated from a smear-ripened cheese.</title>
        <authorList>
            <consortium name="US DOE Joint Genome Institute (JGI-PGF)"/>
            <person name="Walter F."/>
            <person name="Albersmeier A."/>
            <person name="Kalinowski J."/>
            <person name="Ruckert C."/>
        </authorList>
    </citation>
    <scope>NUCLEOTIDE SEQUENCE</scope>
    <source>
        <strain evidence="5">CGMCC 4.7430</strain>
    </source>
</reference>
<evidence type="ECO:0000313" key="6">
    <source>
        <dbReference type="Proteomes" id="UP000660745"/>
    </source>
</evidence>
<proteinExistence type="predicted"/>
<dbReference type="PROSITE" id="PS50949">
    <property type="entry name" value="HTH_GNTR"/>
    <property type="match status" value="1"/>
</dbReference>
<dbReference type="InterPro" id="IPR000524">
    <property type="entry name" value="Tscrpt_reg_HTH_GntR"/>
</dbReference>
<dbReference type="RefSeq" id="WP_189143656.1">
    <property type="nucleotide sequence ID" value="NZ_BMNK01000019.1"/>
</dbReference>
<dbReference type="Gene3D" id="1.10.10.10">
    <property type="entry name" value="Winged helix-like DNA-binding domain superfamily/Winged helix DNA-binding domain"/>
    <property type="match status" value="1"/>
</dbReference>
<dbReference type="SUPFAM" id="SSF48008">
    <property type="entry name" value="GntR ligand-binding domain-like"/>
    <property type="match status" value="1"/>
</dbReference>
<evidence type="ECO:0000256" key="1">
    <source>
        <dbReference type="ARBA" id="ARBA00023015"/>
    </source>
</evidence>
<keyword evidence="3" id="KW-0804">Transcription</keyword>
<dbReference type="InterPro" id="IPR008920">
    <property type="entry name" value="TF_FadR/GntR_C"/>
</dbReference>
<dbReference type="AlphaFoldDB" id="A0A918ADU8"/>
<organism evidence="5 6">
    <name type="scientific">Nonomuraea glycinis</name>
    <dbReference type="NCBI Taxonomy" id="2047744"/>
    <lineage>
        <taxon>Bacteria</taxon>
        <taxon>Bacillati</taxon>
        <taxon>Actinomycetota</taxon>
        <taxon>Actinomycetes</taxon>
        <taxon>Streptosporangiales</taxon>
        <taxon>Streptosporangiaceae</taxon>
        <taxon>Nonomuraea</taxon>
    </lineage>
</organism>
<evidence type="ECO:0000259" key="4">
    <source>
        <dbReference type="PROSITE" id="PS50949"/>
    </source>
</evidence>
<dbReference type="Pfam" id="PF00392">
    <property type="entry name" value="GntR"/>
    <property type="match status" value="1"/>
</dbReference>
<dbReference type="CDD" id="cd07377">
    <property type="entry name" value="WHTH_GntR"/>
    <property type="match status" value="1"/>
</dbReference>
<protein>
    <submittedName>
        <fullName evidence="5">GntR family transcriptional regulator</fullName>
    </submittedName>
</protein>
<dbReference type="InterPro" id="IPR036390">
    <property type="entry name" value="WH_DNA-bd_sf"/>
</dbReference>
<dbReference type="Pfam" id="PF07729">
    <property type="entry name" value="FCD"/>
    <property type="match status" value="1"/>
</dbReference>
<accession>A0A918ADU8</accession>
<dbReference type="InterPro" id="IPR036388">
    <property type="entry name" value="WH-like_DNA-bd_sf"/>
</dbReference>
<keyword evidence="6" id="KW-1185">Reference proteome</keyword>
<sequence length="239" mass="26441">MAALSQLPSPVTLGDQAYAAIREAIVTGSLQRGEKVTERGLAESLNISATPVREALRRLEQDRLVERTGPRSVRVAEFGEDELREFTMIEDVLRALAARLAAEKSTAAQRREMSRCLGEADALRTEMRDVAPGSARELDLVIEVQVRMQRFHSLVDQASGNATLMQMLRTVEAFDSAERRSSVLSQVRGEHREAVGERYGQHRAIFEAIAAGDGERAEELMRAHSHSSNASRIAGRFLD</sequence>
<name>A0A918ADU8_9ACTN</name>
<evidence type="ECO:0000256" key="2">
    <source>
        <dbReference type="ARBA" id="ARBA00023125"/>
    </source>
</evidence>
<feature type="domain" description="HTH gntR-type" evidence="4">
    <location>
        <begin position="11"/>
        <end position="78"/>
    </location>
</feature>
<dbReference type="Gene3D" id="1.20.120.530">
    <property type="entry name" value="GntR ligand-binding domain-like"/>
    <property type="match status" value="1"/>
</dbReference>
<dbReference type="SMART" id="SM00895">
    <property type="entry name" value="FCD"/>
    <property type="match status" value="1"/>
</dbReference>
<dbReference type="PANTHER" id="PTHR43537:SF49">
    <property type="entry name" value="TRANSCRIPTIONAL REGULATORY PROTEIN"/>
    <property type="match status" value="1"/>
</dbReference>
<evidence type="ECO:0000256" key="3">
    <source>
        <dbReference type="ARBA" id="ARBA00023163"/>
    </source>
</evidence>
<dbReference type="SUPFAM" id="SSF46785">
    <property type="entry name" value="Winged helix' DNA-binding domain"/>
    <property type="match status" value="1"/>
</dbReference>
<dbReference type="SMART" id="SM00345">
    <property type="entry name" value="HTH_GNTR"/>
    <property type="match status" value="1"/>
</dbReference>
<dbReference type="GO" id="GO:0003700">
    <property type="term" value="F:DNA-binding transcription factor activity"/>
    <property type="evidence" value="ECO:0007669"/>
    <property type="project" value="InterPro"/>
</dbReference>
<dbReference type="InterPro" id="IPR011711">
    <property type="entry name" value="GntR_C"/>
</dbReference>
<reference evidence="5" key="2">
    <citation type="submission" date="2020-09" db="EMBL/GenBank/DDBJ databases">
        <authorList>
            <person name="Sun Q."/>
            <person name="Zhou Y."/>
        </authorList>
    </citation>
    <scope>NUCLEOTIDE SEQUENCE</scope>
    <source>
        <strain evidence="5">CGMCC 4.7430</strain>
    </source>
</reference>
<comment type="caution">
    <text evidence="5">The sequence shown here is derived from an EMBL/GenBank/DDBJ whole genome shotgun (WGS) entry which is preliminary data.</text>
</comment>
<evidence type="ECO:0000313" key="5">
    <source>
        <dbReference type="EMBL" id="GGP15712.1"/>
    </source>
</evidence>
<keyword evidence="1" id="KW-0805">Transcription regulation</keyword>
<gene>
    <name evidence="5" type="primary">vanR</name>
    <name evidence="5" type="ORF">GCM10012278_76630</name>
</gene>
<dbReference type="GO" id="GO:0003677">
    <property type="term" value="F:DNA binding"/>
    <property type="evidence" value="ECO:0007669"/>
    <property type="project" value="UniProtKB-KW"/>
</dbReference>
<keyword evidence="2" id="KW-0238">DNA-binding</keyword>